<dbReference type="Pfam" id="PF00082">
    <property type="entry name" value="Peptidase_S8"/>
    <property type="match status" value="1"/>
</dbReference>
<dbReference type="PROSITE" id="PS51892">
    <property type="entry name" value="SUBTILASE"/>
    <property type="match status" value="1"/>
</dbReference>
<evidence type="ECO:0000256" key="1">
    <source>
        <dbReference type="ARBA" id="ARBA00011073"/>
    </source>
</evidence>
<dbReference type="SUPFAM" id="SSF52743">
    <property type="entry name" value="Subtilisin-like"/>
    <property type="match status" value="1"/>
</dbReference>
<dbReference type="CDD" id="cd04077">
    <property type="entry name" value="Peptidases_S8_PCSK9_ProteinaseK_like"/>
    <property type="match status" value="1"/>
</dbReference>
<evidence type="ECO:0000256" key="7">
    <source>
        <dbReference type="RuleBase" id="RU003355"/>
    </source>
</evidence>
<keyword evidence="3 8" id="KW-0732">Signal</keyword>
<dbReference type="AlphaFoldDB" id="A0A3M2SR56"/>
<dbReference type="PANTHER" id="PTHR43806">
    <property type="entry name" value="PEPTIDASE S8"/>
    <property type="match status" value="1"/>
</dbReference>
<dbReference type="PROSITE" id="PS00137">
    <property type="entry name" value="SUBTILASE_HIS"/>
    <property type="match status" value="1"/>
</dbReference>
<dbReference type="GO" id="GO:0006508">
    <property type="term" value="P:proteolysis"/>
    <property type="evidence" value="ECO:0007669"/>
    <property type="project" value="UniProtKB-KW"/>
</dbReference>
<feature type="active site" description="Charge relay system" evidence="6">
    <location>
        <position position="344"/>
    </location>
</feature>
<protein>
    <recommendedName>
        <fullName evidence="13">Alkaline proteinase</fullName>
    </recommendedName>
</protein>
<gene>
    <name evidence="11" type="ORF">CDV36_000208</name>
</gene>
<keyword evidence="4 6" id="KW-0378">Hydrolase</keyword>
<dbReference type="FunFam" id="3.40.50.200:FF:000014">
    <property type="entry name" value="Proteinase K"/>
    <property type="match status" value="1"/>
</dbReference>
<evidence type="ECO:0000256" key="6">
    <source>
        <dbReference type="PROSITE-ProRule" id="PRU01240"/>
    </source>
</evidence>
<keyword evidence="5 6" id="KW-0720">Serine protease</keyword>
<accession>A0A3M2SR56</accession>
<feature type="active site" description="Charge relay system" evidence="6">
    <location>
        <position position="188"/>
    </location>
</feature>
<dbReference type="InterPro" id="IPR015500">
    <property type="entry name" value="Peptidase_S8_subtilisin-rel"/>
</dbReference>
<evidence type="ECO:0000259" key="9">
    <source>
        <dbReference type="Pfam" id="PF00082"/>
    </source>
</evidence>
<feature type="domain" description="Peptidase S8/S53" evidence="9">
    <location>
        <begin position="156"/>
        <end position="380"/>
    </location>
</feature>
<evidence type="ECO:0008006" key="13">
    <source>
        <dbReference type="Google" id="ProtNLM"/>
    </source>
</evidence>
<dbReference type="EMBL" id="NKUJ01000002">
    <property type="protein sequence ID" value="RMJ20047.1"/>
    <property type="molecule type" value="Genomic_DNA"/>
</dbReference>
<reference evidence="11 12" key="1">
    <citation type="submission" date="2017-06" db="EMBL/GenBank/DDBJ databases">
        <title>Comparative genomic analysis of Ambrosia Fusariam Clade fungi.</title>
        <authorList>
            <person name="Stajich J.E."/>
            <person name="Carrillo J."/>
            <person name="Kijimoto T."/>
            <person name="Eskalen A."/>
            <person name="O'Donnell K."/>
            <person name="Kasson M."/>
        </authorList>
    </citation>
    <scope>NUCLEOTIDE SEQUENCE [LARGE SCALE GENOMIC DNA]</scope>
    <source>
        <strain evidence="11">UCR3666</strain>
    </source>
</reference>
<evidence type="ECO:0000256" key="2">
    <source>
        <dbReference type="ARBA" id="ARBA00022670"/>
    </source>
</evidence>
<feature type="domain" description="Inhibitor I9" evidence="10">
    <location>
        <begin position="35"/>
        <end position="114"/>
    </location>
</feature>
<evidence type="ECO:0000256" key="5">
    <source>
        <dbReference type="ARBA" id="ARBA00022825"/>
    </source>
</evidence>
<dbReference type="STRING" id="2010991.A0A3M2SR56"/>
<dbReference type="OrthoDB" id="206201at2759"/>
<dbReference type="SUPFAM" id="SSF54897">
    <property type="entry name" value="Protease propeptides/inhibitors"/>
    <property type="match status" value="1"/>
</dbReference>
<keyword evidence="2 6" id="KW-0645">Protease</keyword>
<feature type="active site" description="Charge relay system" evidence="6">
    <location>
        <position position="158"/>
    </location>
</feature>
<evidence type="ECO:0000259" key="10">
    <source>
        <dbReference type="Pfam" id="PF05922"/>
    </source>
</evidence>
<organism evidence="11 12">
    <name type="scientific">Fusarium kuroshium</name>
    <dbReference type="NCBI Taxonomy" id="2010991"/>
    <lineage>
        <taxon>Eukaryota</taxon>
        <taxon>Fungi</taxon>
        <taxon>Dikarya</taxon>
        <taxon>Ascomycota</taxon>
        <taxon>Pezizomycotina</taxon>
        <taxon>Sordariomycetes</taxon>
        <taxon>Hypocreomycetidae</taxon>
        <taxon>Hypocreales</taxon>
        <taxon>Nectriaceae</taxon>
        <taxon>Fusarium</taxon>
        <taxon>Fusarium solani species complex</taxon>
    </lineage>
</organism>
<dbReference type="InterPro" id="IPR023827">
    <property type="entry name" value="Peptidase_S8_Asp-AS"/>
</dbReference>
<dbReference type="PANTHER" id="PTHR43806:SF58">
    <property type="entry name" value="ALKALINE PROTEASE 1-RELATED"/>
    <property type="match status" value="1"/>
</dbReference>
<sequence length="399" mass="41821">MARLASLAIVIQAIGLVIALPAPQGSTGPVSEQWLVALKPEVSSDFDLKLHARWVSELHAKNVQKRDDAPAGLEKTFQFPGFSAYVGSFDEDTLDAIKHNPNVTAVERNPEVFLASPVTQENPPWGLSAISHANPPSSSSNYRYDSTAGSGTFSYVLDSGLLASHREFEGRAALAYDATNGAATDHGHGTHVAGIVGGVTYGVAKKTSIIGVKVTGTSSGSGAWILDGLDWTIRDILAKNRVGKAVINMSLLTSSSTVINNAVQAVIDSGVPVVAAAGNSNIDSADWSPANLPAAITVAASNSNYQRWRNSNWGSVVDLFAPGESITSAWYTSSTATYTTSGTSQAAPHVAGVVAYLLALEGPRTPVEIKARILGLATKNLISDRREVPNLLLYNGNGA</sequence>
<dbReference type="PROSITE" id="PS00136">
    <property type="entry name" value="SUBTILASE_ASP"/>
    <property type="match status" value="1"/>
</dbReference>
<proteinExistence type="inferred from homology"/>
<comment type="caution">
    <text evidence="11">The sequence shown here is derived from an EMBL/GenBank/DDBJ whole genome shotgun (WGS) entry which is preliminary data.</text>
</comment>
<dbReference type="InterPro" id="IPR010259">
    <property type="entry name" value="S8pro/Inhibitor_I9"/>
</dbReference>
<dbReference type="InterPro" id="IPR000209">
    <property type="entry name" value="Peptidase_S8/S53_dom"/>
</dbReference>
<keyword evidence="12" id="KW-1185">Reference proteome</keyword>
<dbReference type="PROSITE" id="PS00138">
    <property type="entry name" value="SUBTILASE_SER"/>
    <property type="match status" value="1"/>
</dbReference>
<evidence type="ECO:0000256" key="3">
    <source>
        <dbReference type="ARBA" id="ARBA00022729"/>
    </source>
</evidence>
<feature type="signal peptide" evidence="8">
    <location>
        <begin position="1"/>
        <end position="19"/>
    </location>
</feature>
<dbReference type="InterPro" id="IPR036852">
    <property type="entry name" value="Peptidase_S8/S53_dom_sf"/>
</dbReference>
<dbReference type="Gene3D" id="3.40.50.200">
    <property type="entry name" value="Peptidase S8/S53 domain"/>
    <property type="match status" value="1"/>
</dbReference>
<dbReference type="PRINTS" id="PR00723">
    <property type="entry name" value="SUBTILISIN"/>
</dbReference>
<evidence type="ECO:0000313" key="11">
    <source>
        <dbReference type="EMBL" id="RMJ20047.1"/>
    </source>
</evidence>
<dbReference type="Proteomes" id="UP000277212">
    <property type="component" value="Unassembled WGS sequence"/>
</dbReference>
<dbReference type="InterPro" id="IPR023828">
    <property type="entry name" value="Peptidase_S8_Ser-AS"/>
</dbReference>
<dbReference type="GO" id="GO:0005576">
    <property type="term" value="C:extracellular region"/>
    <property type="evidence" value="ECO:0007669"/>
    <property type="project" value="UniProtKB-ARBA"/>
</dbReference>
<dbReference type="InterPro" id="IPR050131">
    <property type="entry name" value="Peptidase_S8_subtilisin-like"/>
</dbReference>
<evidence type="ECO:0000256" key="4">
    <source>
        <dbReference type="ARBA" id="ARBA00022801"/>
    </source>
</evidence>
<feature type="chain" id="PRO_5018333240" description="Alkaline proteinase" evidence="8">
    <location>
        <begin position="20"/>
        <end position="399"/>
    </location>
</feature>
<dbReference type="InterPro" id="IPR034193">
    <property type="entry name" value="PCSK9_ProteinaseK-like"/>
</dbReference>
<name>A0A3M2SR56_9HYPO</name>
<dbReference type="InterPro" id="IPR022398">
    <property type="entry name" value="Peptidase_S8_His-AS"/>
</dbReference>
<evidence type="ECO:0000313" key="12">
    <source>
        <dbReference type="Proteomes" id="UP000277212"/>
    </source>
</evidence>
<evidence type="ECO:0000256" key="8">
    <source>
        <dbReference type="SAM" id="SignalP"/>
    </source>
</evidence>
<comment type="similarity">
    <text evidence="1 6 7">Belongs to the peptidase S8 family.</text>
</comment>
<dbReference type="GO" id="GO:0004252">
    <property type="term" value="F:serine-type endopeptidase activity"/>
    <property type="evidence" value="ECO:0007669"/>
    <property type="project" value="UniProtKB-UniRule"/>
</dbReference>
<dbReference type="Pfam" id="PF05922">
    <property type="entry name" value="Inhibitor_I9"/>
    <property type="match status" value="1"/>
</dbReference>